<comment type="caution">
    <text evidence="1">The sequence shown here is derived from an EMBL/GenBank/DDBJ whole genome shotgun (WGS) entry which is preliminary data.</text>
</comment>
<reference evidence="1 2" key="1">
    <citation type="submission" date="2020-08" db="EMBL/GenBank/DDBJ databases">
        <authorList>
            <person name="Koutsovoulos G."/>
            <person name="Danchin GJ E."/>
        </authorList>
    </citation>
    <scope>NUCLEOTIDE SEQUENCE [LARGE SCALE GENOMIC DNA]</scope>
</reference>
<dbReference type="EMBL" id="CAJEWN010002337">
    <property type="protein sequence ID" value="CAD2203187.1"/>
    <property type="molecule type" value="Genomic_DNA"/>
</dbReference>
<dbReference type="AlphaFoldDB" id="A0A6V7XX36"/>
<evidence type="ECO:0000313" key="2">
    <source>
        <dbReference type="Proteomes" id="UP000580250"/>
    </source>
</evidence>
<organism evidence="1 2">
    <name type="scientific">Meloidogyne enterolobii</name>
    <name type="common">Root-knot nematode worm</name>
    <name type="synonym">Meloidogyne mayaguensis</name>
    <dbReference type="NCBI Taxonomy" id="390850"/>
    <lineage>
        <taxon>Eukaryota</taxon>
        <taxon>Metazoa</taxon>
        <taxon>Ecdysozoa</taxon>
        <taxon>Nematoda</taxon>
        <taxon>Chromadorea</taxon>
        <taxon>Rhabditida</taxon>
        <taxon>Tylenchina</taxon>
        <taxon>Tylenchomorpha</taxon>
        <taxon>Tylenchoidea</taxon>
        <taxon>Meloidogynidae</taxon>
        <taxon>Meloidogyninae</taxon>
        <taxon>Meloidogyne</taxon>
    </lineage>
</organism>
<sequence length="97" mass="11313">MEGTIQENIGFYNLYDNPYVEASKQKIDILIGENLNELFFGNMEYLPENSIDLPNRFNIVTNIRNECLNVVLQHMTSRGKGKVVRFDLNRPFAEEKK</sequence>
<name>A0A6V7XX36_MELEN</name>
<dbReference type="Proteomes" id="UP000580250">
    <property type="component" value="Unassembled WGS sequence"/>
</dbReference>
<proteinExistence type="predicted"/>
<accession>A0A6V7XX36</accession>
<evidence type="ECO:0000313" key="1">
    <source>
        <dbReference type="EMBL" id="CAD2203187.1"/>
    </source>
</evidence>
<protein>
    <submittedName>
        <fullName evidence="1">Uncharacterized protein</fullName>
    </submittedName>
</protein>
<gene>
    <name evidence="1" type="ORF">MENT_LOCUS56858</name>
</gene>